<protein>
    <submittedName>
        <fullName evidence="1">Uncharacterized protein</fullName>
    </submittedName>
</protein>
<name>A0A9X0CTL4_9CNID</name>
<organism evidence="1 2">
    <name type="scientific">Desmophyllum pertusum</name>
    <dbReference type="NCBI Taxonomy" id="174260"/>
    <lineage>
        <taxon>Eukaryota</taxon>
        <taxon>Metazoa</taxon>
        <taxon>Cnidaria</taxon>
        <taxon>Anthozoa</taxon>
        <taxon>Hexacorallia</taxon>
        <taxon>Scleractinia</taxon>
        <taxon>Caryophylliina</taxon>
        <taxon>Caryophylliidae</taxon>
        <taxon>Desmophyllum</taxon>
    </lineage>
</organism>
<proteinExistence type="predicted"/>
<gene>
    <name evidence="1" type="ORF">OS493_001873</name>
</gene>
<keyword evidence="2" id="KW-1185">Reference proteome</keyword>
<accession>A0A9X0CTL4</accession>
<dbReference type="Proteomes" id="UP001163046">
    <property type="component" value="Unassembled WGS sequence"/>
</dbReference>
<sequence length="183" mass="20364">MAVVDQMDLLTEENLFFLFGLWYRLSKIVDSNKDDDVAVDQLGGDTNGGSANAAAPSTPFSQTLAAIEAHSDTIVTRHHWQEVSERFGVTSAKYAFKAQNVPEGEYVMDGFERFLGELFQFMRNEFEQDDIVQVRLDSDSFKSGGVSIPLTSTEDLNEDMLLDQLQNIVQSNDEVALDDGTLP</sequence>
<dbReference type="EMBL" id="MU826826">
    <property type="protein sequence ID" value="KAJ7375135.1"/>
    <property type="molecule type" value="Genomic_DNA"/>
</dbReference>
<evidence type="ECO:0000313" key="1">
    <source>
        <dbReference type="EMBL" id="KAJ7375135.1"/>
    </source>
</evidence>
<evidence type="ECO:0000313" key="2">
    <source>
        <dbReference type="Proteomes" id="UP001163046"/>
    </source>
</evidence>
<dbReference type="AlphaFoldDB" id="A0A9X0CTL4"/>
<comment type="caution">
    <text evidence="1">The sequence shown here is derived from an EMBL/GenBank/DDBJ whole genome shotgun (WGS) entry which is preliminary data.</text>
</comment>
<reference evidence="1" key="1">
    <citation type="submission" date="2023-01" db="EMBL/GenBank/DDBJ databases">
        <title>Genome assembly of the deep-sea coral Lophelia pertusa.</title>
        <authorList>
            <person name="Herrera S."/>
            <person name="Cordes E."/>
        </authorList>
    </citation>
    <scope>NUCLEOTIDE SEQUENCE</scope>
    <source>
        <strain evidence="1">USNM1676648</strain>
        <tissue evidence="1">Polyp</tissue>
    </source>
</reference>